<dbReference type="InterPro" id="IPR041171">
    <property type="entry name" value="SDR_Ig"/>
</dbReference>
<evidence type="ECO:0000256" key="4">
    <source>
        <dbReference type="ARBA" id="ARBA00022729"/>
    </source>
</evidence>
<reference evidence="7 8" key="1">
    <citation type="submission" date="2014-03" db="EMBL/GenBank/DDBJ databases">
        <title>Genomics of Bifidobacteria.</title>
        <authorList>
            <person name="Ventura M."/>
            <person name="Milani C."/>
            <person name="Lugli G.A."/>
        </authorList>
    </citation>
    <scope>NUCLEOTIDE SEQUENCE [LARGE SCALE GENOMIC DNA]</scope>
    <source>
        <strain evidence="7 8">LMG 10738</strain>
    </source>
</reference>
<evidence type="ECO:0000256" key="3">
    <source>
        <dbReference type="ARBA" id="ARBA00022525"/>
    </source>
</evidence>
<dbReference type="AlphaFoldDB" id="A0A087AWN7"/>
<dbReference type="InterPro" id="IPR008966">
    <property type="entry name" value="Adhesion_dom_sf"/>
</dbReference>
<dbReference type="Pfam" id="PF17961">
    <property type="entry name" value="Big_8"/>
    <property type="match status" value="1"/>
</dbReference>
<dbReference type="SUPFAM" id="SSF49401">
    <property type="entry name" value="Bacterial adhesins"/>
    <property type="match status" value="1"/>
</dbReference>
<keyword evidence="8" id="KW-1185">Reference proteome</keyword>
<evidence type="ECO:0000313" key="7">
    <source>
        <dbReference type="EMBL" id="KFI63187.1"/>
    </source>
</evidence>
<keyword evidence="4" id="KW-0732">Signal</keyword>
<evidence type="ECO:0000256" key="5">
    <source>
        <dbReference type="ARBA" id="ARBA00023088"/>
    </source>
</evidence>
<dbReference type="InterPro" id="IPR011252">
    <property type="entry name" value="Fibrogen-bd_dom1"/>
</dbReference>
<dbReference type="GO" id="GO:0007155">
    <property type="term" value="P:cell adhesion"/>
    <property type="evidence" value="ECO:0007669"/>
    <property type="project" value="InterPro"/>
</dbReference>
<evidence type="ECO:0000259" key="6">
    <source>
        <dbReference type="Pfam" id="PF17961"/>
    </source>
</evidence>
<evidence type="ECO:0000256" key="1">
    <source>
        <dbReference type="ARBA" id="ARBA00004168"/>
    </source>
</evidence>
<keyword evidence="5" id="KW-0572">Peptidoglycan-anchor</keyword>
<comment type="caution">
    <text evidence="7">The sequence shown here is derived from an EMBL/GenBank/DDBJ whole genome shotgun (WGS) entry which is preliminary data.</text>
</comment>
<dbReference type="STRING" id="1688.BCUN_1113"/>
<organism evidence="7 8">
    <name type="scientific">Bifidobacterium cuniculi</name>
    <dbReference type="NCBI Taxonomy" id="1688"/>
    <lineage>
        <taxon>Bacteria</taxon>
        <taxon>Bacillati</taxon>
        <taxon>Actinomycetota</taxon>
        <taxon>Actinomycetes</taxon>
        <taxon>Bifidobacteriales</taxon>
        <taxon>Bifidobacteriaceae</taxon>
        <taxon>Bifidobacterium</taxon>
    </lineage>
</organism>
<dbReference type="EMBL" id="JGYV01000009">
    <property type="protein sequence ID" value="KFI63187.1"/>
    <property type="molecule type" value="Genomic_DNA"/>
</dbReference>
<feature type="domain" description="SDR-like Ig" evidence="6">
    <location>
        <begin position="87"/>
        <end position="153"/>
    </location>
</feature>
<comment type="subcellular location">
    <subcellularLocation>
        <location evidence="1">Secreted</location>
        <location evidence="1">Cell wall</location>
        <topology evidence="1">Peptidoglycan-anchor</topology>
    </subcellularLocation>
</comment>
<protein>
    <recommendedName>
        <fullName evidence="6">SDR-like Ig domain-containing protein</fullName>
    </recommendedName>
</protein>
<gene>
    <name evidence="7" type="ORF">BCUN_1113</name>
</gene>
<dbReference type="Proteomes" id="UP000029067">
    <property type="component" value="Unassembled WGS sequence"/>
</dbReference>
<proteinExistence type="predicted"/>
<keyword evidence="3" id="KW-0964">Secreted</keyword>
<keyword evidence="2" id="KW-0134">Cell wall</keyword>
<sequence>MARVTLSTPATAPRMAVSRRIAVAFISLFTTFAMLLALVPAAAAATTYDIDAQGWLDADHSSFQVCAQANGGGCATLADNTPVSVGDTVRLEIAFKVGNDTAIQAGDRLTYDLPANLQFHDIGVQAFKDSSGRTRATWTIRNGKAIIEFSEDAGTELSGYVTVDGQVTKDSGAATGGGSIGGFCGLGRWCGARSHGTRRGYRSRGQWRGCLRGRRCCRSGCGECRGCASRTGEVPLHQLRFRGQPAGASAVLRDIKFGHMATYPIRRKPGIPPTFHQGYRTIPSQKISLNEGCPGNGAIRADCQTDALCHCLPD</sequence>
<evidence type="ECO:0000256" key="2">
    <source>
        <dbReference type="ARBA" id="ARBA00022512"/>
    </source>
</evidence>
<dbReference type="Gene3D" id="2.60.40.1280">
    <property type="match status" value="1"/>
</dbReference>
<evidence type="ECO:0000313" key="8">
    <source>
        <dbReference type="Proteomes" id="UP000029067"/>
    </source>
</evidence>
<name>A0A087AWN7_9BIFI</name>
<accession>A0A087AWN7</accession>